<keyword evidence="5 9" id="KW-1133">Transmembrane helix</keyword>
<evidence type="ECO:0008006" key="12">
    <source>
        <dbReference type="Google" id="ProtNLM"/>
    </source>
</evidence>
<dbReference type="InterPro" id="IPR039728">
    <property type="entry name" value="GLG1"/>
</dbReference>
<evidence type="ECO:0000256" key="9">
    <source>
        <dbReference type="SAM" id="Phobius"/>
    </source>
</evidence>
<dbReference type="PANTHER" id="PTHR11884:SF1">
    <property type="entry name" value="GOLGI APPARATUS PROTEIN 1"/>
    <property type="match status" value="1"/>
</dbReference>
<evidence type="ECO:0000256" key="7">
    <source>
        <dbReference type="ARBA" id="ARBA00023180"/>
    </source>
</evidence>
<dbReference type="InterPro" id="IPR001893">
    <property type="entry name" value="Cys-rich_GLG1_repeat"/>
</dbReference>
<dbReference type="GO" id="GO:0017134">
    <property type="term" value="F:fibroblast growth factor binding"/>
    <property type="evidence" value="ECO:0007669"/>
    <property type="project" value="TreeGrafter"/>
</dbReference>
<feature type="repeat" description="Cys-rich GLG1" evidence="8">
    <location>
        <begin position="30"/>
        <end position="88"/>
    </location>
</feature>
<dbReference type="AlphaFoldDB" id="A0AAV2RFC3"/>
<keyword evidence="2 9" id="KW-0812">Transmembrane</keyword>
<feature type="transmembrane region" description="Helical" evidence="9">
    <location>
        <begin position="133"/>
        <end position="153"/>
    </location>
</feature>
<evidence type="ECO:0000256" key="5">
    <source>
        <dbReference type="ARBA" id="ARBA00022989"/>
    </source>
</evidence>
<comment type="caution">
    <text evidence="10">The sequence shown here is derived from an EMBL/GenBank/DDBJ whole genome shotgun (WGS) entry which is preliminary data.</text>
</comment>
<evidence type="ECO:0000256" key="6">
    <source>
        <dbReference type="ARBA" id="ARBA00023136"/>
    </source>
</evidence>
<organism evidence="10 11">
    <name type="scientific">Meganyctiphanes norvegica</name>
    <name type="common">Northern krill</name>
    <name type="synonym">Thysanopoda norvegica</name>
    <dbReference type="NCBI Taxonomy" id="48144"/>
    <lineage>
        <taxon>Eukaryota</taxon>
        <taxon>Metazoa</taxon>
        <taxon>Ecdysozoa</taxon>
        <taxon>Arthropoda</taxon>
        <taxon>Crustacea</taxon>
        <taxon>Multicrustacea</taxon>
        <taxon>Malacostraca</taxon>
        <taxon>Eumalacostraca</taxon>
        <taxon>Eucarida</taxon>
        <taxon>Euphausiacea</taxon>
        <taxon>Euphausiidae</taxon>
        <taxon>Meganyctiphanes</taxon>
    </lineage>
</organism>
<keyword evidence="6 9" id="KW-0472">Membrane</keyword>
<evidence type="ECO:0000256" key="4">
    <source>
        <dbReference type="ARBA" id="ARBA00022737"/>
    </source>
</evidence>
<dbReference type="Pfam" id="PF00839">
    <property type="entry name" value="Cys_rich_FGFR"/>
    <property type="match status" value="1"/>
</dbReference>
<dbReference type="GO" id="GO:0000139">
    <property type="term" value="C:Golgi membrane"/>
    <property type="evidence" value="ECO:0007669"/>
    <property type="project" value="InterPro"/>
</dbReference>
<keyword evidence="11" id="KW-1185">Reference proteome</keyword>
<evidence type="ECO:0000256" key="3">
    <source>
        <dbReference type="ARBA" id="ARBA00022729"/>
    </source>
</evidence>
<accession>A0AAV2RFC3</accession>
<gene>
    <name evidence="10" type="ORF">MNOR_LOCUS22759</name>
</gene>
<comment type="subcellular location">
    <subcellularLocation>
        <location evidence="1">Membrane</location>
        <topology evidence="1">Single-pass type I membrane protein</topology>
    </subcellularLocation>
</comment>
<protein>
    <recommendedName>
        <fullName evidence="12">Golgi apparatus protein 1</fullName>
    </recommendedName>
</protein>
<dbReference type="InterPro" id="IPR017873">
    <property type="entry name" value="Cys-rich_GLG1_repeat_euk"/>
</dbReference>
<dbReference type="PANTHER" id="PTHR11884">
    <property type="entry name" value="SELECTIN LIGAND RELATED"/>
    <property type="match status" value="1"/>
</dbReference>
<dbReference type="PROSITE" id="PS51289">
    <property type="entry name" value="GLG1_C_RICH"/>
    <property type="match status" value="1"/>
</dbReference>
<dbReference type="EMBL" id="CAXKWB010019445">
    <property type="protein sequence ID" value="CAL4121897.1"/>
    <property type="molecule type" value="Genomic_DNA"/>
</dbReference>
<sequence>MKKLCPDQLGSDGQGSMEECMKLAFENSKILDDSCRSHIAELIEVQHADIHMDPLLHRDCSQDDTKFCADEEHGEHLSCLLDVLERNPSALQVRCREILRSRREMYQAALKVTRLETVQDVVALVKASPQKNYFIGIFLMGIAIIFVGGLFCGRTTKRYRLLKDR</sequence>
<evidence type="ECO:0000313" key="11">
    <source>
        <dbReference type="Proteomes" id="UP001497623"/>
    </source>
</evidence>
<keyword evidence="7" id="KW-0325">Glycoprotein</keyword>
<keyword evidence="3" id="KW-0732">Signal</keyword>
<reference evidence="10 11" key="1">
    <citation type="submission" date="2024-05" db="EMBL/GenBank/DDBJ databases">
        <authorList>
            <person name="Wallberg A."/>
        </authorList>
    </citation>
    <scope>NUCLEOTIDE SEQUENCE [LARGE SCALE GENOMIC DNA]</scope>
</reference>
<evidence type="ECO:0000256" key="1">
    <source>
        <dbReference type="ARBA" id="ARBA00004479"/>
    </source>
</evidence>
<name>A0AAV2RFC3_MEGNR</name>
<dbReference type="Proteomes" id="UP001497623">
    <property type="component" value="Unassembled WGS sequence"/>
</dbReference>
<proteinExistence type="predicted"/>
<evidence type="ECO:0000256" key="8">
    <source>
        <dbReference type="PROSITE-ProRule" id="PRU00622"/>
    </source>
</evidence>
<keyword evidence="4" id="KW-0677">Repeat</keyword>
<evidence type="ECO:0000313" key="10">
    <source>
        <dbReference type="EMBL" id="CAL4121897.1"/>
    </source>
</evidence>
<evidence type="ECO:0000256" key="2">
    <source>
        <dbReference type="ARBA" id="ARBA00022692"/>
    </source>
</evidence>